<dbReference type="EMBL" id="CP061336">
    <property type="protein sequence ID" value="QNU67752.1"/>
    <property type="molecule type" value="Genomic_DNA"/>
</dbReference>
<keyword evidence="3" id="KW-1185">Reference proteome</keyword>
<name>A0A4U7JEL0_9FIRM</name>
<organism evidence="2 3">
    <name type="scientific">Ruminiclostridium herbifermentans</name>
    <dbReference type="NCBI Taxonomy" id="2488810"/>
    <lineage>
        <taxon>Bacteria</taxon>
        <taxon>Bacillati</taxon>
        <taxon>Bacillota</taxon>
        <taxon>Clostridia</taxon>
        <taxon>Eubacteriales</taxon>
        <taxon>Oscillospiraceae</taxon>
        <taxon>Ruminiclostridium</taxon>
    </lineage>
</organism>
<accession>A0A4U7JEL0</accession>
<dbReference type="PRINTS" id="PR00368">
    <property type="entry name" value="FADPNR"/>
</dbReference>
<dbReference type="RefSeq" id="WP_137698172.1">
    <property type="nucleotide sequence ID" value="NZ_CP061336.1"/>
</dbReference>
<dbReference type="Proteomes" id="UP000306409">
    <property type="component" value="Chromosome"/>
</dbReference>
<evidence type="ECO:0000313" key="2">
    <source>
        <dbReference type="EMBL" id="QNU67752.1"/>
    </source>
</evidence>
<dbReference type="InterPro" id="IPR023753">
    <property type="entry name" value="FAD/NAD-binding_dom"/>
</dbReference>
<dbReference type="Gene3D" id="3.30.9.10">
    <property type="entry name" value="D-Amino Acid Oxidase, subunit A, domain 2"/>
    <property type="match status" value="1"/>
</dbReference>
<feature type="domain" description="FAD/NAD(P)-binding" evidence="1">
    <location>
        <begin position="6"/>
        <end position="184"/>
    </location>
</feature>
<protein>
    <submittedName>
        <fullName evidence="2">NAD(P)/FAD-dependent oxidoreductase</fullName>
    </submittedName>
</protein>
<reference evidence="2 3" key="1">
    <citation type="submission" date="2020-09" db="EMBL/GenBank/DDBJ databases">
        <title>Characterization and genome sequencing of Ruminiclostridium sp. nov. MA18.</title>
        <authorList>
            <person name="Rettenmaier R."/>
            <person name="Kowollik M.-L."/>
            <person name="Liebl W."/>
            <person name="Zverlov V."/>
        </authorList>
    </citation>
    <scope>NUCLEOTIDE SEQUENCE [LARGE SCALE GENOMIC DNA]</scope>
    <source>
        <strain evidence="2 3">MA18</strain>
    </source>
</reference>
<dbReference type="PRINTS" id="PR00411">
    <property type="entry name" value="PNDRDTASEI"/>
</dbReference>
<dbReference type="Gene3D" id="3.50.50.60">
    <property type="entry name" value="FAD/NAD(P)-binding domain"/>
    <property type="match status" value="1"/>
</dbReference>
<dbReference type="InterPro" id="IPR036188">
    <property type="entry name" value="FAD/NAD-bd_sf"/>
</dbReference>
<dbReference type="SUPFAM" id="SSF51905">
    <property type="entry name" value="FAD/NAD(P)-binding domain"/>
    <property type="match status" value="1"/>
</dbReference>
<dbReference type="InterPro" id="IPR050407">
    <property type="entry name" value="Geranylgeranyl_reductase"/>
</dbReference>
<evidence type="ECO:0000313" key="3">
    <source>
        <dbReference type="Proteomes" id="UP000306409"/>
    </source>
</evidence>
<proteinExistence type="predicted"/>
<dbReference type="AlphaFoldDB" id="A0A4U7JEL0"/>
<gene>
    <name evidence="2" type="ORF">EHE19_004620</name>
</gene>
<dbReference type="PANTHER" id="PTHR42685">
    <property type="entry name" value="GERANYLGERANYL DIPHOSPHATE REDUCTASE"/>
    <property type="match status" value="1"/>
</dbReference>
<dbReference type="KEGG" id="rher:EHE19_004620"/>
<evidence type="ECO:0000259" key="1">
    <source>
        <dbReference type="Pfam" id="PF07992"/>
    </source>
</evidence>
<dbReference type="Pfam" id="PF07992">
    <property type="entry name" value="Pyr_redox_2"/>
    <property type="match status" value="1"/>
</dbReference>
<dbReference type="OrthoDB" id="9806565at2"/>
<dbReference type="PANTHER" id="PTHR42685:SF18">
    <property type="entry name" value="DIGERANYLGERANYLGLYCEROPHOSPHOLIPID REDUCTASE"/>
    <property type="match status" value="1"/>
</dbReference>
<sequence>MRNLTDLVIVGAGPAGLMAAKTAAEMGLKVTVIEKKKEISKIRRACCAQFVMDNGYENEFLQIQDGKIMFTRNNFSVPYTGRLVNVKNSFYYSPSGHKIHIAHSDGRPLAIKFDKGQLLQNIMEECEKLGVEFRTETLAYGGTDLGNSVKLELKSKEKTSTIEAKKLIIAEGVNAKLTDIFGLNNGRSLFGTPFVLLYTIEKTCDFEPESWIQYYGSVYHPFAEIIVGPTLEGTDTIELTIMGNKNILPETFFENIIKNSPLKNNFKHSQIIDKKGCSLKSYSSLRKPYLGNVISIGDSAAHIEVIVQGAIMCGYHAAKAVYEELNERNGFEQYTSWWNDAFDFNRTEFNNFISLYGSLAMRPKYTDAELDYMFSLLQGKTLCGIFSQFETPKIVWRSILEHKEQIQSEQPVLFDKISKLYSLNLSA</sequence>
<dbReference type="GO" id="GO:0016491">
    <property type="term" value="F:oxidoreductase activity"/>
    <property type="evidence" value="ECO:0007669"/>
    <property type="project" value="InterPro"/>
</dbReference>